<comment type="caution">
    <text evidence="1">The sequence shown here is derived from an EMBL/GenBank/DDBJ whole genome shotgun (WGS) entry which is preliminary data.</text>
</comment>
<reference evidence="1" key="1">
    <citation type="submission" date="2024-12" db="EMBL/GenBank/DDBJ databases">
        <title>Comparative genomics and development of molecular markers within Purpureocillium lilacinum and among Purpureocillium species.</title>
        <authorList>
            <person name="Yeh Z.-Y."/>
            <person name="Ni N.-T."/>
            <person name="Lo P.-H."/>
            <person name="Mushyakhwo K."/>
            <person name="Lin C.-F."/>
            <person name="Nai Y.-S."/>
        </authorList>
    </citation>
    <scope>NUCLEOTIDE SEQUENCE</scope>
    <source>
        <strain evidence="1">NCHU-NPUST-175</strain>
    </source>
</reference>
<evidence type="ECO:0000313" key="1">
    <source>
        <dbReference type="EMBL" id="KAL3955172.1"/>
    </source>
</evidence>
<proteinExistence type="predicted"/>
<dbReference type="EMBL" id="JBGNUJ010000010">
    <property type="protein sequence ID" value="KAL3955172.1"/>
    <property type="molecule type" value="Genomic_DNA"/>
</dbReference>
<dbReference type="Proteomes" id="UP001638806">
    <property type="component" value="Unassembled WGS sequence"/>
</dbReference>
<sequence>MGTLGRAGNNYTDQYPHSFPSSEHGGPCAHHAAGDRISSTPLERHSTSKEAAEGGVHPPTRSTPLSVNAKLKPAHVPGKQPSSAKSASFRR</sequence>
<evidence type="ECO:0000313" key="2">
    <source>
        <dbReference type="Proteomes" id="UP001638806"/>
    </source>
</evidence>
<keyword evidence="2" id="KW-1185">Reference proteome</keyword>
<accession>A0ACC4DH87</accession>
<gene>
    <name evidence="1" type="ORF">ACCO45_010735</name>
</gene>
<name>A0ACC4DH87_PURLI</name>
<organism evidence="1 2">
    <name type="scientific">Purpureocillium lilacinum</name>
    <name type="common">Paecilomyces lilacinus</name>
    <dbReference type="NCBI Taxonomy" id="33203"/>
    <lineage>
        <taxon>Eukaryota</taxon>
        <taxon>Fungi</taxon>
        <taxon>Dikarya</taxon>
        <taxon>Ascomycota</taxon>
        <taxon>Pezizomycotina</taxon>
        <taxon>Sordariomycetes</taxon>
        <taxon>Hypocreomycetidae</taxon>
        <taxon>Hypocreales</taxon>
        <taxon>Ophiocordycipitaceae</taxon>
        <taxon>Purpureocillium</taxon>
    </lineage>
</organism>
<protein>
    <submittedName>
        <fullName evidence="1">Uncharacterized protein</fullName>
    </submittedName>
</protein>